<dbReference type="SUPFAM" id="SSF56300">
    <property type="entry name" value="Metallo-dependent phosphatases"/>
    <property type="match status" value="1"/>
</dbReference>
<dbReference type="InterPro" id="IPR004843">
    <property type="entry name" value="Calcineurin-like_PHP"/>
</dbReference>
<dbReference type="EMBL" id="CP045810">
    <property type="protein sequence ID" value="QHN39454.1"/>
    <property type="molecule type" value="Genomic_DNA"/>
</dbReference>
<dbReference type="Gene3D" id="3.60.21.10">
    <property type="match status" value="1"/>
</dbReference>
<protein>
    <submittedName>
        <fullName evidence="2">Metallophosphoesterase</fullName>
    </submittedName>
</protein>
<feature type="compositionally biased region" description="Basic and acidic residues" evidence="1">
    <location>
        <begin position="327"/>
        <end position="340"/>
    </location>
</feature>
<evidence type="ECO:0000256" key="1">
    <source>
        <dbReference type="SAM" id="MobiDB-lite"/>
    </source>
</evidence>
<dbReference type="PANTHER" id="PTHR36492:SF2">
    <property type="entry name" value="[ACYL-CARRIER-PROTEIN] PHOSPHODIESTERASE PPTH"/>
    <property type="match status" value="1"/>
</dbReference>
<dbReference type="AlphaFoldDB" id="A0A857KJE2"/>
<dbReference type="InterPro" id="IPR052963">
    <property type="entry name" value="Pantetheine_PDE"/>
</dbReference>
<gene>
    <name evidence="2" type="ORF">GII30_10015</name>
</gene>
<feature type="region of interest" description="Disordered" evidence="1">
    <location>
        <begin position="327"/>
        <end position="352"/>
    </location>
</feature>
<reference evidence="2" key="1">
    <citation type="journal article" date="2021" name="Nat. Microbiol.">
        <title>Cocultivation of an ultrasmall environmental parasitic bacterium with lytic ability against bacteria associated with wastewater foams.</title>
        <authorList>
            <person name="Batinovic S."/>
            <person name="Rose J.J.A."/>
            <person name="Ratcliffe J."/>
            <person name="Seviour R.J."/>
            <person name="Petrovski S."/>
        </authorList>
    </citation>
    <scope>NUCLEOTIDE SEQUENCE</scope>
    <source>
        <strain evidence="2">CON44</strain>
    </source>
</reference>
<evidence type="ECO:0000313" key="2">
    <source>
        <dbReference type="EMBL" id="QHN39454.1"/>
    </source>
</evidence>
<sequence>MIRVPCDEFRSGARAARTSPRTLALWIFVATLWAISDLHVGHRGNEEIVGKIRPERSDDWLIVAGDVAERTDDIVDTLRRLKLKFHTVIWVPGNHELYTTSRDPRQLFGVARYDYLVQACRDIGVITPEDIYPLFDPGNGDAPVRIVPMFLLYDYTFRPENTTTALSALALARERNVVATDEFLLSPEPFPTRDAWGRARIEATRLRLEALDPNEKTVLINHWPLRREPTDVLMYPEFALWCGSELTDDWHTRFNAVCCVYGHLHIPRTTWYDGVKFDEVSVGYPREWKKRGLPEPLLRKIVPDEGIGPGDLSEFGERFDMPPEYAERTEEMRRRVEKAQSYRRMTGGSGTS</sequence>
<name>A0A857KJE2_9ACTN</name>
<organism evidence="2">
    <name type="scientific">Gordonia amarae</name>
    <dbReference type="NCBI Taxonomy" id="36821"/>
    <lineage>
        <taxon>Bacteria</taxon>
        <taxon>Bacillati</taxon>
        <taxon>Actinomycetota</taxon>
        <taxon>Actinomycetes</taxon>
        <taxon>Mycobacteriales</taxon>
        <taxon>Gordoniaceae</taxon>
        <taxon>Gordonia</taxon>
    </lineage>
</organism>
<dbReference type="InterPro" id="IPR029052">
    <property type="entry name" value="Metallo-depent_PP-like"/>
</dbReference>
<dbReference type="GO" id="GO:0016787">
    <property type="term" value="F:hydrolase activity"/>
    <property type="evidence" value="ECO:0007669"/>
    <property type="project" value="InterPro"/>
</dbReference>
<accession>A0A857KJE2</accession>
<dbReference type="CDD" id="cd00838">
    <property type="entry name" value="MPP_superfamily"/>
    <property type="match status" value="1"/>
</dbReference>
<dbReference type="PANTHER" id="PTHR36492">
    <property type="match status" value="1"/>
</dbReference>
<proteinExistence type="predicted"/>
<dbReference type="Pfam" id="PF00149">
    <property type="entry name" value="Metallophos"/>
    <property type="match status" value="1"/>
</dbReference>